<keyword evidence="4" id="KW-0547">Nucleotide-binding</keyword>
<evidence type="ECO:0000256" key="6">
    <source>
        <dbReference type="ARBA" id="ARBA00022840"/>
    </source>
</evidence>
<comment type="similarity">
    <text evidence="2 9">Belongs to the RecN family.</text>
</comment>
<dbReference type="InterPro" id="IPR003395">
    <property type="entry name" value="RecF/RecN/SMC_N"/>
</dbReference>
<keyword evidence="7 9" id="KW-0234">DNA repair</keyword>
<evidence type="ECO:0000256" key="4">
    <source>
        <dbReference type="ARBA" id="ARBA00022741"/>
    </source>
</evidence>
<organism evidence="11 12">
    <name type="scientific">Candidatus Anoxymicrobium japonicum</name>
    <dbReference type="NCBI Taxonomy" id="2013648"/>
    <lineage>
        <taxon>Bacteria</taxon>
        <taxon>Bacillati</taxon>
        <taxon>Actinomycetota</taxon>
        <taxon>Candidatus Geothermincolia</taxon>
        <taxon>Candidatus Geothermincolales</taxon>
        <taxon>Candidatus Anoxymicrobiaceae</taxon>
        <taxon>Candidatus Anoxymicrobium</taxon>
    </lineage>
</organism>
<dbReference type="GO" id="GO:0009432">
    <property type="term" value="P:SOS response"/>
    <property type="evidence" value="ECO:0007669"/>
    <property type="project" value="TreeGrafter"/>
</dbReference>
<comment type="caution">
    <text evidence="11">The sequence shown here is derived from an EMBL/GenBank/DDBJ whole genome shotgun (WGS) entry which is preliminary data.</text>
</comment>
<evidence type="ECO:0000256" key="3">
    <source>
        <dbReference type="ARBA" id="ARBA00021315"/>
    </source>
</evidence>
<evidence type="ECO:0000256" key="1">
    <source>
        <dbReference type="ARBA" id="ARBA00003618"/>
    </source>
</evidence>
<dbReference type="PANTHER" id="PTHR11059">
    <property type="entry name" value="DNA REPAIR PROTEIN RECN"/>
    <property type="match status" value="1"/>
</dbReference>
<sequence length="585" mass="63074">MRICLEGGALFSYLKVSDLALVESVEVEFHSGLNVLTGETGAGKTVLIGAIGLLLGDRGAGQMVRAGSREAVLEASFDLSGTPHLSASLAAMGYIQEDEQELTLTRRLPKDGKSRCTVNGRLCPVSACAAIGDILLEVHGQNTHQALLKRSSHIDYLDRYAGADHVERLKKYRSEYERLRALLAERKNVFGKIGGVDATRESELLSYEIAEIDASAPVSGELESLDEQASRLKHSSELWELASKVEGVLRAGEQSAVTVVDLLSQAALDLSRMTSLDASLSALSSRFDSIALESEDLARDVAAYRDNLDTDPLELEKISSRLTALRELCRKYGGSLEAALDYRCAAASRLEEIRASDARASAVDAEIDEARESATELAKALSEGRLNAVTSLERDVASQMSDLDLESARFAVEIKTRSLDKDENLTGRLGSTGCDSVEFLFAPASEVPPAPLTHIASGGEMSRVMLALKIVLAGADRLPVLVFDEVDAGIGGETAASIGKKLRELTEYHQVFCVTHLPQIASFADWQYGVFKTPGDAASTEIALLGDEERVAEICRMLGDSSGRKVTCEHARDILKRAGKSKRAR</sequence>
<dbReference type="PIRSF" id="PIRSF003128">
    <property type="entry name" value="RecN"/>
    <property type="match status" value="1"/>
</dbReference>
<dbReference type="EMBL" id="PHEX01000029">
    <property type="protein sequence ID" value="PKQ28168.1"/>
    <property type="molecule type" value="Genomic_DNA"/>
</dbReference>
<dbReference type="Pfam" id="PF02463">
    <property type="entry name" value="SMC_N"/>
    <property type="match status" value="1"/>
</dbReference>
<dbReference type="GO" id="GO:0006310">
    <property type="term" value="P:DNA recombination"/>
    <property type="evidence" value="ECO:0007669"/>
    <property type="project" value="InterPro"/>
</dbReference>
<evidence type="ECO:0000313" key="11">
    <source>
        <dbReference type="EMBL" id="PKQ28168.1"/>
    </source>
</evidence>
<dbReference type="GO" id="GO:0005524">
    <property type="term" value="F:ATP binding"/>
    <property type="evidence" value="ECO:0007669"/>
    <property type="project" value="UniProtKB-KW"/>
</dbReference>
<name>A0A2N3G6E0_9ACTN</name>
<evidence type="ECO:0000256" key="8">
    <source>
        <dbReference type="ARBA" id="ARBA00033408"/>
    </source>
</evidence>
<evidence type="ECO:0000259" key="10">
    <source>
        <dbReference type="Pfam" id="PF02463"/>
    </source>
</evidence>
<evidence type="ECO:0000256" key="2">
    <source>
        <dbReference type="ARBA" id="ARBA00009441"/>
    </source>
</evidence>
<keyword evidence="6" id="KW-0067">ATP-binding</keyword>
<evidence type="ECO:0000256" key="9">
    <source>
        <dbReference type="PIRNR" id="PIRNR003128"/>
    </source>
</evidence>
<proteinExistence type="inferred from homology"/>
<gene>
    <name evidence="11" type="primary">recN</name>
    <name evidence="11" type="ORF">CVT63_04175</name>
</gene>
<dbReference type="AlphaFoldDB" id="A0A2N3G6E0"/>
<dbReference type="CDD" id="cd03241">
    <property type="entry name" value="ABC_RecN"/>
    <property type="match status" value="2"/>
</dbReference>
<dbReference type="InterPro" id="IPR004604">
    <property type="entry name" value="DNA_recomb/repair_RecN"/>
</dbReference>
<feature type="domain" description="RecF/RecN/SMC N-terminal" evidence="10">
    <location>
        <begin position="23"/>
        <end position="533"/>
    </location>
</feature>
<evidence type="ECO:0000313" key="12">
    <source>
        <dbReference type="Proteomes" id="UP000233654"/>
    </source>
</evidence>
<dbReference type="PANTHER" id="PTHR11059:SF0">
    <property type="entry name" value="DNA REPAIR PROTEIN RECN"/>
    <property type="match status" value="1"/>
</dbReference>
<dbReference type="SUPFAM" id="SSF52540">
    <property type="entry name" value="P-loop containing nucleoside triphosphate hydrolases"/>
    <property type="match status" value="1"/>
</dbReference>
<dbReference type="InterPro" id="IPR027417">
    <property type="entry name" value="P-loop_NTPase"/>
</dbReference>
<evidence type="ECO:0000256" key="7">
    <source>
        <dbReference type="ARBA" id="ARBA00023204"/>
    </source>
</evidence>
<reference evidence="11 12" key="1">
    <citation type="journal article" date="2017" name="ISME J.">
        <title>Potential for microbial H2 and metal transformations associated with novel bacteria and archaea in deep terrestrial subsurface sediments.</title>
        <authorList>
            <person name="Hernsdorf A.W."/>
            <person name="Amano Y."/>
            <person name="Miyakawa K."/>
            <person name="Ise K."/>
            <person name="Suzuki Y."/>
            <person name="Anantharaman K."/>
            <person name="Probst A."/>
            <person name="Burstein D."/>
            <person name="Thomas B.C."/>
            <person name="Banfield J.F."/>
        </authorList>
    </citation>
    <scope>NUCLEOTIDE SEQUENCE [LARGE SCALE GENOMIC DNA]</scope>
    <source>
        <strain evidence="11">HGW-Actinobacteria-3</strain>
    </source>
</reference>
<dbReference type="NCBIfam" id="TIGR00634">
    <property type="entry name" value="recN"/>
    <property type="match status" value="1"/>
</dbReference>
<comment type="function">
    <text evidence="1 9">May be involved in recombinational repair of damaged DNA.</text>
</comment>
<keyword evidence="5 9" id="KW-0227">DNA damage</keyword>
<protein>
    <recommendedName>
        <fullName evidence="3 9">DNA repair protein RecN</fullName>
    </recommendedName>
    <alternativeName>
        <fullName evidence="8 9">Recombination protein N</fullName>
    </alternativeName>
</protein>
<dbReference type="GO" id="GO:0043590">
    <property type="term" value="C:bacterial nucleoid"/>
    <property type="evidence" value="ECO:0007669"/>
    <property type="project" value="TreeGrafter"/>
</dbReference>
<dbReference type="Gene3D" id="3.40.50.300">
    <property type="entry name" value="P-loop containing nucleotide triphosphate hydrolases"/>
    <property type="match status" value="2"/>
</dbReference>
<dbReference type="Proteomes" id="UP000233654">
    <property type="component" value="Unassembled WGS sequence"/>
</dbReference>
<accession>A0A2N3G6E0</accession>
<dbReference type="GO" id="GO:0006281">
    <property type="term" value="P:DNA repair"/>
    <property type="evidence" value="ECO:0007669"/>
    <property type="project" value="UniProtKB-KW"/>
</dbReference>
<evidence type="ECO:0000256" key="5">
    <source>
        <dbReference type="ARBA" id="ARBA00022763"/>
    </source>
</evidence>